<dbReference type="EMBL" id="CP003944">
    <property type="protein sequence ID" value="AFZ51514.1"/>
    <property type="molecule type" value="Genomic_DNA"/>
</dbReference>
<dbReference type="HOGENOM" id="CLU_1728825_0_0_3"/>
<evidence type="ECO:0000313" key="13">
    <source>
        <dbReference type="EMBL" id="AFZ51514.1"/>
    </source>
</evidence>
<keyword evidence="4 9" id="KW-0349">Heme</keyword>
<organism evidence="13 14">
    <name type="scientific">Dactylococcopsis salina (strain PCC 8305)</name>
    <name type="common">Myxobactron salinum</name>
    <dbReference type="NCBI Taxonomy" id="13035"/>
    <lineage>
        <taxon>Bacteria</taxon>
        <taxon>Bacillati</taxon>
        <taxon>Cyanobacteriota</taxon>
        <taxon>Cyanophyceae</taxon>
        <taxon>Nodosilineales</taxon>
        <taxon>Cymatolegaceae</taxon>
        <taxon>Dactylococcopsis</taxon>
    </lineage>
</organism>
<keyword evidence="11" id="KW-0732">Signal</keyword>
<dbReference type="KEGG" id="dsl:Dacsa_2963"/>
<dbReference type="PRINTS" id="PR00605">
    <property type="entry name" value="CYTCHROMECIC"/>
</dbReference>
<evidence type="ECO:0000256" key="8">
    <source>
        <dbReference type="ARBA" id="ARBA00023078"/>
    </source>
</evidence>
<keyword evidence="6" id="KW-0249">Electron transport</keyword>
<feature type="signal peptide" evidence="11">
    <location>
        <begin position="1"/>
        <end position="25"/>
    </location>
</feature>
<dbReference type="Proteomes" id="UP000010482">
    <property type="component" value="Chromosome"/>
</dbReference>
<dbReference type="InterPro" id="IPR036909">
    <property type="entry name" value="Cyt_c-like_dom_sf"/>
</dbReference>
<feature type="region of interest" description="Disordered" evidence="10">
    <location>
        <begin position="24"/>
        <end position="49"/>
    </location>
</feature>
<feature type="domain" description="Cytochrome c" evidence="12">
    <location>
        <begin position="57"/>
        <end position="139"/>
    </location>
</feature>
<name>K9YX66_DACS8</name>
<evidence type="ECO:0000256" key="1">
    <source>
        <dbReference type="ARBA" id="ARBA00004518"/>
    </source>
</evidence>
<dbReference type="GO" id="GO:0005506">
    <property type="term" value="F:iron ion binding"/>
    <property type="evidence" value="ECO:0007669"/>
    <property type="project" value="InterPro"/>
</dbReference>
<dbReference type="OrthoDB" id="5570429at2"/>
<proteinExistence type="inferred from homology"/>
<keyword evidence="7 9" id="KW-0408">Iron</keyword>
<comment type="similarity">
    <text evidence="2">Belongs to the cytochrome c family. PetJ subfamily.</text>
</comment>
<dbReference type="Gene3D" id="1.10.760.10">
    <property type="entry name" value="Cytochrome c-like domain"/>
    <property type="match status" value="1"/>
</dbReference>
<dbReference type="PANTHER" id="PTHR34688">
    <property type="entry name" value="CYTOCHROME C6, CHLOROPLASTIC"/>
    <property type="match status" value="1"/>
</dbReference>
<dbReference type="InterPro" id="IPR009056">
    <property type="entry name" value="Cyt_c-like_dom"/>
</dbReference>
<gene>
    <name evidence="13" type="ORF">Dacsa_2963</name>
</gene>
<evidence type="ECO:0000256" key="4">
    <source>
        <dbReference type="ARBA" id="ARBA00022617"/>
    </source>
</evidence>
<dbReference type="Pfam" id="PF13442">
    <property type="entry name" value="Cytochrome_CBB3"/>
    <property type="match status" value="1"/>
</dbReference>
<dbReference type="STRING" id="13035.Dacsa_2963"/>
<dbReference type="GO" id="GO:0020037">
    <property type="term" value="F:heme binding"/>
    <property type="evidence" value="ECO:0007669"/>
    <property type="project" value="InterPro"/>
</dbReference>
<evidence type="ECO:0000256" key="6">
    <source>
        <dbReference type="ARBA" id="ARBA00022982"/>
    </source>
</evidence>
<dbReference type="InterPro" id="IPR023655">
    <property type="entry name" value="Cyt_C6"/>
</dbReference>
<evidence type="ECO:0000256" key="3">
    <source>
        <dbReference type="ARBA" id="ARBA00022448"/>
    </source>
</evidence>
<sequence>MNLKKILALIFVVTFLISGCGRSEATEDNQSQAPKTEETSTTPTTEEKEVVFEREAANLENGKKVFLAQANCTQCHRGGLNTVIANKHLGQDALEKYNMDSMAAIAQQVRNGKNAMPAYGRRLTDEQIRDVAAYVLDQAEKGWTN</sequence>
<evidence type="ECO:0000256" key="9">
    <source>
        <dbReference type="PROSITE-ProRule" id="PRU00433"/>
    </source>
</evidence>
<comment type="subcellular location">
    <subcellularLocation>
        <location evidence="1">Cellular thylakoid lumen</location>
    </subcellularLocation>
</comment>
<dbReference type="GO" id="GO:0009055">
    <property type="term" value="F:electron transfer activity"/>
    <property type="evidence" value="ECO:0007669"/>
    <property type="project" value="InterPro"/>
</dbReference>
<dbReference type="PANTHER" id="PTHR34688:SF2">
    <property type="entry name" value="CYTOCHROME C6, CHLOROPLASTIC"/>
    <property type="match status" value="1"/>
</dbReference>
<dbReference type="RefSeq" id="WP_015230494.1">
    <property type="nucleotide sequence ID" value="NC_019780.1"/>
</dbReference>
<dbReference type="SUPFAM" id="SSF46626">
    <property type="entry name" value="Cytochrome c"/>
    <property type="match status" value="1"/>
</dbReference>
<protein>
    <submittedName>
        <fullName evidence="13">Cytochrome c, mono-and diheme variants family</fullName>
    </submittedName>
</protein>
<accession>K9YX66</accession>
<dbReference type="GO" id="GO:0031979">
    <property type="term" value="C:plasma membrane-derived thylakoid lumen"/>
    <property type="evidence" value="ECO:0007669"/>
    <property type="project" value="UniProtKB-SubCell"/>
</dbReference>
<keyword evidence="8" id="KW-0793">Thylakoid</keyword>
<keyword evidence="5 9" id="KW-0479">Metal-binding</keyword>
<evidence type="ECO:0000259" key="12">
    <source>
        <dbReference type="PROSITE" id="PS51007"/>
    </source>
</evidence>
<evidence type="ECO:0000256" key="2">
    <source>
        <dbReference type="ARBA" id="ARBA00009650"/>
    </source>
</evidence>
<keyword evidence="3" id="KW-0813">Transport</keyword>
<evidence type="ECO:0000256" key="10">
    <source>
        <dbReference type="SAM" id="MobiDB-lite"/>
    </source>
</evidence>
<evidence type="ECO:0000256" key="7">
    <source>
        <dbReference type="ARBA" id="ARBA00023004"/>
    </source>
</evidence>
<dbReference type="AlphaFoldDB" id="K9YX66"/>
<evidence type="ECO:0000256" key="11">
    <source>
        <dbReference type="SAM" id="SignalP"/>
    </source>
</evidence>
<evidence type="ECO:0000313" key="14">
    <source>
        <dbReference type="Proteomes" id="UP000010482"/>
    </source>
</evidence>
<feature type="chain" id="PRO_5003938533" evidence="11">
    <location>
        <begin position="26"/>
        <end position="145"/>
    </location>
</feature>
<evidence type="ECO:0000256" key="5">
    <source>
        <dbReference type="ARBA" id="ARBA00022723"/>
    </source>
</evidence>
<dbReference type="InterPro" id="IPR008168">
    <property type="entry name" value="Cyt_C_IC"/>
</dbReference>
<keyword evidence="14" id="KW-1185">Reference proteome</keyword>
<dbReference type="eggNOG" id="COG2010">
    <property type="taxonomic scope" value="Bacteria"/>
</dbReference>
<reference evidence="13" key="1">
    <citation type="submission" date="2012-04" db="EMBL/GenBank/DDBJ databases">
        <title>Finished genome of Dactylococcopsis salina PCC 8305.</title>
        <authorList>
            <consortium name="US DOE Joint Genome Institute"/>
            <person name="Gugger M."/>
            <person name="Coursin T."/>
            <person name="Rippka R."/>
            <person name="Tandeau De Marsac N."/>
            <person name="Huntemann M."/>
            <person name="Wei C.-L."/>
            <person name="Han J."/>
            <person name="Detter J.C."/>
            <person name="Han C."/>
            <person name="Tapia R."/>
            <person name="Daligault H."/>
            <person name="Chen A."/>
            <person name="Krypides N."/>
            <person name="Mavromatis K."/>
            <person name="Markowitz V."/>
            <person name="Szeto E."/>
            <person name="Ivanova N."/>
            <person name="Ovchinnikova G."/>
            <person name="Pagani I."/>
            <person name="Pati A."/>
            <person name="Goodwin L."/>
            <person name="Peters L."/>
            <person name="Pitluck S."/>
            <person name="Woyke T."/>
            <person name="Kerfeld C."/>
        </authorList>
    </citation>
    <scope>NUCLEOTIDE SEQUENCE [LARGE SCALE GENOMIC DNA]</scope>
    <source>
        <strain evidence="13">PCC 8305</strain>
    </source>
</reference>
<dbReference type="PROSITE" id="PS51257">
    <property type="entry name" value="PROKAR_LIPOPROTEIN"/>
    <property type="match status" value="1"/>
</dbReference>
<dbReference type="PROSITE" id="PS51007">
    <property type="entry name" value="CYTC"/>
    <property type="match status" value="1"/>
</dbReference>